<name>A0A2A6RJ76_9CHLR</name>
<protein>
    <recommendedName>
        <fullName evidence="11">Histidine--tRNA ligase</fullName>
        <ecNumber evidence="11">6.1.1.21</ecNumber>
    </recommendedName>
    <alternativeName>
        <fullName evidence="11">Histidyl-tRNA synthetase</fullName>
        <shortName evidence="11">HisRS</shortName>
    </alternativeName>
</protein>
<evidence type="ECO:0000256" key="6">
    <source>
        <dbReference type="ARBA" id="ARBA00022741"/>
    </source>
</evidence>
<keyword evidence="7 11" id="KW-0067">ATP-binding</keyword>
<dbReference type="InterPro" id="IPR006195">
    <property type="entry name" value="aa-tRNA-synth_II"/>
</dbReference>
<evidence type="ECO:0000256" key="2">
    <source>
        <dbReference type="ARBA" id="ARBA00004667"/>
    </source>
</evidence>
<reference evidence="15" key="1">
    <citation type="submission" date="2017-08" db="EMBL/GenBank/DDBJ databases">
        <authorList>
            <person name="Grouzdev D.S."/>
            <person name="Gaisin V.A."/>
            <person name="Rysina M.S."/>
            <person name="Gorlenko V.M."/>
        </authorList>
    </citation>
    <scope>NUCLEOTIDE SEQUENCE [LARGE SCALE GENOMIC DNA]</scope>
    <source>
        <strain evidence="15">Kir15-3F</strain>
    </source>
</reference>
<dbReference type="EC" id="6.1.1.21" evidence="11"/>
<comment type="caution">
    <text evidence="14">The sequence shown here is derived from an EMBL/GenBank/DDBJ whole genome shotgun (WGS) entry which is preliminary data.</text>
</comment>
<dbReference type="CDD" id="cd00773">
    <property type="entry name" value="HisRS-like_core"/>
    <property type="match status" value="1"/>
</dbReference>
<comment type="catalytic activity">
    <reaction evidence="10 11">
        <text>tRNA(His) + L-histidine + ATP = L-histidyl-tRNA(His) + AMP + diphosphate + H(+)</text>
        <dbReference type="Rhea" id="RHEA:17313"/>
        <dbReference type="Rhea" id="RHEA-COMP:9665"/>
        <dbReference type="Rhea" id="RHEA-COMP:9689"/>
        <dbReference type="ChEBI" id="CHEBI:15378"/>
        <dbReference type="ChEBI" id="CHEBI:30616"/>
        <dbReference type="ChEBI" id="CHEBI:33019"/>
        <dbReference type="ChEBI" id="CHEBI:57595"/>
        <dbReference type="ChEBI" id="CHEBI:78442"/>
        <dbReference type="ChEBI" id="CHEBI:78527"/>
        <dbReference type="ChEBI" id="CHEBI:456215"/>
        <dbReference type="EC" id="6.1.1.21"/>
    </reaction>
</comment>
<sequence length="493" mass="54057">MRSYGLSGMIEAVRGMHDVLPHEQRAATRVREVLEQTLVAHGYQTLAVPIIEHRDLYLRKLGEELAGKLYEFSFGGRDLALRPELTASVLRAYVAHLQDQPLPLRLAYAGPVFRYERPQRHTYRQFTQMGVEIVGGPAPRADAEVLALACAGLDAIGLDTYRIAVGHVGLVRQILARLGLSERAQNTLVWSLERLRDGGPAAVRARLHEDAGEAALGLELPPGIDDAQATAWLLRTFEAMQIDLRTGTRSPQAVVDRLLRKLRRADEQPAIEYALSLLTQLGTISGPPATSLPALAALLAEHKLDCPAYAELQAILNLVAAHGLDPAHITIDFGLGRGLHYYTGMIFELDDAAGMQLCGGGRYDDLVTTLGGRTPTPAVGFAYGLERIVAAAPPPLYDLPPTVLVAPISDDDYAYGQEVARRLRAQGLIVTVDLRGRPLARNLSDAVRRGMSFVAIVGAEERAKRTLVWRDLLHRDERMLTLDELEHVNFGAW</sequence>
<dbReference type="InterPro" id="IPR015807">
    <property type="entry name" value="His-tRNA-ligase"/>
</dbReference>
<keyword evidence="14" id="KW-0328">Glycosyltransferase</keyword>
<feature type="binding site" evidence="12">
    <location>
        <position position="132"/>
    </location>
    <ligand>
        <name>L-histidine</name>
        <dbReference type="ChEBI" id="CHEBI:57595"/>
    </ligand>
</feature>
<dbReference type="GO" id="GO:0016757">
    <property type="term" value="F:glycosyltransferase activity"/>
    <property type="evidence" value="ECO:0007669"/>
    <property type="project" value="UniProtKB-KW"/>
</dbReference>
<keyword evidence="6 11" id="KW-0547">Nucleotide-binding</keyword>
<dbReference type="OrthoDB" id="9800814at2"/>
<dbReference type="HAMAP" id="MF_00125">
    <property type="entry name" value="HisZ"/>
    <property type="match status" value="1"/>
</dbReference>
<evidence type="ECO:0000259" key="13">
    <source>
        <dbReference type="PROSITE" id="PS50862"/>
    </source>
</evidence>
<feature type="binding site" evidence="12">
    <location>
        <begin position="84"/>
        <end position="86"/>
    </location>
    <ligand>
        <name>L-histidine</name>
        <dbReference type="ChEBI" id="CHEBI:57595"/>
    </ligand>
</feature>
<dbReference type="GO" id="GO:0005737">
    <property type="term" value="C:cytoplasm"/>
    <property type="evidence" value="ECO:0007669"/>
    <property type="project" value="UniProtKB-SubCell"/>
</dbReference>
<dbReference type="AlphaFoldDB" id="A0A2A6RJ76"/>
<dbReference type="Gene3D" id="3.40.50.800">
    <property type="entry name" value="Anticodon-binding domain"/>
    <property type="match status" value="1"/>
</dbReference>
<dbReference type="EMBL" id="NQWI01000047">
    <property type="protein sequence ID" value="PDW02939.1"/>
    <property type="molecule type" value="Genomic_DNA"/>
</dbReference>
<evidence type="ECO:0000256" key="11">
    <source>
        <dbReference type="HAMAP-Rule" id="MF_00127"/>
    </source>
</evidence>
<evidence type="ECO:0000256" key="10">
    <source>
        <dbReference type="ARBA" id="ARBA00047639"/>
    </source>
</evidence>
<evidence type="ECO:0000256" key="4">
    <source>
        <dbReference type="ARBA" id="ARBA00011496"/>
    </source>
</evidence>
<dbReference type="GO" id="GO:0005524">
    <property type="term" value="F:ATP binding"/>
    <property type="evidence" value="ECO:0007669"/>
    <property type="project" value="UniProtKB-UniRule"/>
</dbReference>
<dbReference type="GO" id="GO:0004821">
    <property type="term" value="F:histidine-tRNA ligase activity"/>
    <property type="evidence" value="ECO:0007669"/>
    <property type="project" value="UniProtKB-UniRule"/>
</dbReference>
<dbReference type="Gene3D" id="3.30.930.10">
    <property type="entry name" value="Bira Bifunctional Protein, Domain 2"/>
    <property type="match status" value="1"/>
</dbReference>
<feature type="binding site" evidence="12">
    <location>
        <begin position="341"/>
        <end position="342"/>
    </location>
    <ligand>
        <name>L-histidine</name>
        <dbReference type="ChEBI" id="CHEBI:57595"/>
    </ligand>
</feature>
<dbReference type="PANTHER" id="PTHR43707:SF1">
    <property type="entry name" value="HISTIDINE--TRNA LIGASE, MITOCHONDRIAL-RELATED"/>
    <property type="match status" value="1"/>
</dbReference>
<dbReference type="Pfam" id="PF03129">
    <property type="entry name" value="HGTP_anticodon"/>
    <property type="match status" value="1"/>
</dbReference>
<keyword evidence="8 11" id="KW-0030">Aminoacyl-tRNA synthetase</keyword>
<feature type="binding site" evidence="12">
    <location>
        <position position="128"/>
    </location>
    <ligand>
        <name>L-histidine</name>
        <dbReference type="ChEBI" id="CHEBI:57595"/>
    </ligand>
</feature>
<proteinExistence type="inferred from homology"/>
<gene>
    <name evidence="11" type="primary">hisS</name>
    <name evidence="14" type="ORF">CJ255_11485</name>
</gene>
<dbReference type="Proteomes" id="UP000220527">
    <property type="component" value="Unassembled WGS sequence"/>
</dbReference>
<dbReference type="UniPathway" id="UPA00031">
    <property type="reaction ID" value="UER00006"/>
</dbReference>
<dbReference type="GO" id="GO:0006427">
    <property type="term" value="P:histidyl-tRNA aminoacylation"/>
    <property type="evidence" value="ECO:0007669"/>
    <property type="project" value="UniProtKB-UniRule"/>
</dbReference>
<dbReference type="NCBIfam" id="TIGR00443">
    <property type="entry name" value="hisZ_biosyn_reg"/>
    <property type="match status" value="1"/>
</dbReference>
<evidence type="ECO:0000256" key="7">
    <source>
        <dbReference type="ARBA" id="ARBA00022840"/>
    </source>
</evidence>
<keyword evidence="14" id="KW-0808">Transferase</keyword>
<dbReference type="SUPFAM" id="SSF52954">
    <property type="entry name" value="Class II aaRS ABD-related"/>
    <property type="match status" value="1"/>
</dbReference>
<dbReference type="InterPro" id="IPR045864">
    <property type="entry name" value="aa-tRNA-synth_II/BPL/LPL"/>
</dbReference>
<comment type="subunit">
    <text evidence="4">Heteromultimer composed of HisG and HisZ subunits.</text>
</comment>
<keyword evidence="5 11" id="KW-0963">Cytoplasm</keyword>
<organism evidence="14 15">
    <name type="scientific">Candidatus Viridilinea mediisalina</name>
    <dbReference type="NCBI Taxonomy" id="2024553"/>
    <lineage>
        <taxon>Bacteria</taxon>
        <taxon>Bacillati</taxon>
        <taxon>Chloroflexota</taxon>
        <taxon>Chloroflexia</taxon>
        <taxon>Chloroflexales</taxon>
        <taxon>Chloroflexineae</taxon>
        <taxon>Oscillochloridaceae</taxon>
        <taxon>Candidatus Viridilinea</taxon>
    </lineage>
</organism>
<dbReference type="InterPro" id="IPR036621">
    <property type="entry name" value="Anticodon-bd_dom_sf"/>
</dbReference>
<evidence type="ECO:0000256" key="1">
    <source>
        <dbReference type="ARBA" id="ARBA00004496"/>
    </source>
</evidence>
<feature type="domain" description="Aminoacyl-transfer RNA synthetases class-II family profile" evidence="13">
    <location>
        <begin position="28"/>
        <end position="400"/>
    </location>
</feature>
<accession>A0A2A6RJ76</accession>
<dbReference type="PROSITE" id="PS50862">
    <property type="entry name" value="AA_TRNA_LIGASE_II"/>
    <property type="match status" value="1"/>
</dbReference>
<dbReference type="InterPro" id="IPR004516">
    <property type="entry name" value="HisRS/HisZ"/>
</dbReference>
<feature type="binding site" evidence="12">
    <location>
        <position position="337"/>
    </location>
    <ligand>
        <name>L-histidine</name>
        <dbReference type="ChEBI" id="CHEBI:57595"/>
    </ligand>
</feature>
<keyword evidence="11" id="KW-0436">Ligase</keyword>
<evidence type="ECO:0000256" key="12">
    <source>
        <dbReference type="PIRSR" id="PIRSR001549-1"/>
    </source>
</evidence>
<dbReference type="InterPro" id="IPR004517">
    <property type="entry name" value="HisZ"/>
</dbReference>
<dbReference type="PIRSF" id="PIRSF001549">
    <property type="entry name" value="His-tRNA_synth"/>
    <property type="match status" value="1"/>
</dbReference>
<feature type="binding site" evidence="12">
    <location>
        <position position="114"/>
    </location>
    <ligand>
        <name>L-histidine</name>
        <dbReference type="ChEBI" id="CHEBI:57595"/>
    </ligand>
</feature>
<evidence type="ECO:0000256" key="8">
    <source>
        <dbReference type="ARBA" id="ARBA00023146"/>
    </source>
</evidence>
<evidence type="ECO:0000256" key="9">
    <source>
        <dbReference type="ARBA" id="ARBA00025246"/>
    </source>
</evidence>
<evidence type="ECO:0000256" key="5">
    <source>
        <dbReference type="ARBA" id="ARBA00022490"/>
    </source>
</evidence>
<dbReference type="PANTHER" id="PTHR43707">
    <property type="entry name" value="HISTIDYL-TRNA SYNTHETASE"/>
    <property type="match status" value="1"/>
</dbReference>
<dbReference type="InterPro" id="IPR041715">
    <property type="entry name" value="HisRS-like_core"/>
</dbReference>
<keyword evidence="11" id="KW-0648">Protein biosynthesis</keyword>
<dbReference type="NCBIfam" id="TIGR00442">
    <property type="entry name" value="hisS"/>
    <property type="match status" value="1"/>
</dbReference>
<comment type="subunit">
    <text evidence="11">Homodimer.</text>
</comment>
<comment type="pathway">
    <text evidence="2">Amino-acid biosynthesis; L-histidine biosynthesis; L-histidine from 5-phospho-alpha-D-ribose 1-diphosphate: step 1/9.</text>
</comment>
<dbReference type="HAMAP" id="MF_00127">
    <property type="entry name" value="His_tRNA_synth"/>
    <property type="match status" value="1"/>
</dbReference>
<evidence type="ECO:0000313" key="15">
    <source>
        <dbReference type="Proteomes" id="UP000220527"/>
    </source>
</evidence>
<dbReference type="Pfam" id="PF13393">
    <property type="entry name" value="tRNA-synt_His"/>
    <property type="match status" value="2"/>
</dbReference>
<evidence type="ECO:0000256" key="3">
    <source>
        <dbReference type="ARBA" id="ARBA00005539"/>
    </source>
</evidence>
<comment type="similarity">
    <text evidence="3">Belongs to the class-II aminoacyl-tRNA synthetase family. HisZ subfamily.</text>
</comment>
<comment type="function">
    <text evidence="9">Required for the first step of histidine biosynthesis. May allow the feedback regulation of ATP phosphoribosyltransferase activity by histidine.</text>
</comment>
<evidence type="ECO:0000313" key="14">
    <source>
        <dbReference type="EMBL" id="PDW02939.1"/>
    </source>
</evidence>
<dbReference type="SUPFAM" id="SSF55681">
    <property type="entry name" value="Class II aaRS and biotin synthetases"/>
    <property type="match status" value="1"/>
</dbReference>
<comment type="subcellular location">
    <subcellularLocation>
        <location evidence="1 11">Cytoplasm</location>
    </subcellularLocation>
</comment>
<keyword evidence="15" id="KW-1185">Reference proteome</keyword>
<dbReference type="GO" id="GO:0000105">
    <property type="term" value="P:L-histidine biosynthetic process"/>
    <property type="evidence" value="ECO:0007669"/>
    <property type="project" value="UniProtKB-UniPathway"/>
</dbReference>
<dbReference type="InterPro" id="IPR004154">
    <property type="entry name" value="Anticodon-bd"/>
</dbReference>